<feature type="chain" id="PRO_5042018834" description="Sulfatase-modifying factor enzyme-like domain-containing protein" evidence="1">
    <location>
        <begin position="25"/>
        <end position="362"/>
    </location>
</feature>
<dbReference type="PANTHER" id="PTHR23150">
    <property type="entry name" value="SULFATASE MODIFYING FACTOR 1, 2"/>
    <property type="match status" value="1"/>
</dbReference>
<dbReference type="GO" id="GO:0120147">
    <property type="term" value="F:formylglycine-generating oxidase activity"/>
    <property type="evidence" value="ECO:0007669"/>
    <property type="project" value="TreeGrafter"/>
</dbReference>
<evidence type="ECO:0000313" key="4">
    <source>
        <dbReference type="Proteomes" id="UP001238163"/>
    </source>
</evidence>
<organism evidence="3 4">
    <name type="scientific">Oligosphaera ethanolica</name>
    <dbReference type="NCBI Taxonomy" id="760260"/>
    <lineage>
        <taxon>Bacteria</taxon>
        <taxon>Pseudomonadati</taxon>
        <taxon>Lentisphaerota</taxon>
        <taxon>Oligosphaeria</taxon>
        <taxon>Oligosphaerales</taxon>
        <taxon>Oligosphaeraceae</taxon>
        <taxon>Oligosphaera</taxon>
    </lineage>
</organism>
<feature type="domain" description="Sulfatase-modifying factor enzyme-like" evidence="2">
    <location>
        <begin position="200"/>
        <end position="355"/>
    </location>
</feature>
<reference evidence="3" key="1">
    <citation type="submission" date="2023-07" db="EMBL/GenBank/DDBJ databases">
        <title>Genomic Encyclopedia of Type Strains, Phase IV (KMG-IV): sequencing the most valuable type-strain genomes for metagenomic binning, comparative biology and taxonomic classification.</title>
        <authorList>
            <person name="Goeker M."/>
        </authorList>
    </citation>
    <scope>NUCLEOTIDE SEQUENCE</scope>
    <source>
        <strain evidence="3">DSM 24202</strain>
    </source>
</reference>
<dbReference type="PANTHER" id="PTHR23150:SF19">
    <property type="entry name" value="FORMYLGLYCINE-GENERATING ENZYME"/>
    <property type="match status" value="1"/>
</dbReference>
<dbReference type="InterPro" id="IPR005532">
    <property type="entry name" value="SUMF_dom"/>
</dbReference>
<dbReference type="RefSeq" id="WP_307260728.1">
    <property type="nucleotide sequence ID" value="NZ_JAUSVL010000001.1"/>
</dbReference>
<feature type="signal peptide" evidence="1">
    <location>
        <begin position="1"/>
        <end position="24"/>
    </location>
</feature>
<accession>A0AAE3VFN7</accession>
<dbReference type="EMBL" id="JAUSVL010000001">
    <property type="protein sequence ID" value="MDQ0289309.1"/>
    <property type="molecule type" value="Genomic_DNA"/>
</dbReference>
<dbReference type="AlphaFoldDB" id="A0AAE3VFN7"/>
<evidence type="ECO:0000313" key="3">
    <source>
        <dbReference type="EMBL" id="MDQ0289309.1"/>
    </source>
</evidence>
<evidence type="ECO:0000259" key="2">
    <source>
        <dbReference type="Pfam" id="PF03781"/>
    </source>
</evidence>
<keyword evidence="4" id="KW-1185">Reference proteome</keyword>
<evidence type="ECO:0000256" key="1">
    <source>
        <dbReference type="SAM" id="SignalP"/>
    </source>
</evidence>
<gene>
    <name evidence="3" type="ORF">J3R75_001416</name>
</gene>
<sequence>MKRMLAAIAILALSVGLPGTIAHAASPVVSNILTEVTAEKQVNITFTLADADGDECWIFPFAHNTETNEYIPITCFLSEDGQSLVWLNDLAARQYAPGTHTITWLPGADWGTRDFGQNIVVYVRADDKQRCAPGRFMIIDLAAGADAESYPHEIKHFVDVRQNEFKTTKLVLRELPDGSWAGVYEVTQKQYELVTGLTPSNFSGNPMRPVEKVSWNNIKDAGGFLARLRARTGLSDFDLPLDAQWEYAGRAGAAFKYNDYTQDRGKGTDAIAALANLGWYGLNSGENTHDVGTKQANAWGLYDVHGNVWEWTLEERDAYKVIRGGAWDLSADYCPLSYKGDYGPASVGRAYGFRIFQPAPID</sequence>
<dbReference type="InterPro" id="IPR051043">
    <property type="entry name" value="Sulfatase_Mod_Factor_Kinase"/>
</dbReference>
<dbReference type="Gene3D" id="3.90.1580.10">
    <property type="entry name" value="paralog of FGE (formylglycine-generating enzyme)"/>
    <property type="match status" value="1"/>
</dbReference>
<name>A0AAE3VFN7_9BACT</name>
<dbReference type="Proteomes" id="UP001238163">
    <property type="component" value="Unassembled WGS sequence"/>
</dbReference>
<proteinExistence type="predicted"/>
<keyword evidence="1" id="KW-0732">Signal</keyword>
<protein>
    <recommendedName>
        <fullName evidence="2">Sulfatase-modifying factor enzyme-like domain-containing protein</fullName>
    </recommendedName>
</protein>
<comment type="caution">
    <text evidence="3">The sequence shown here is derived from an EMBL/GenBank/DDBJ whole genome shotgun (WGS) entry which is preliminary data.</text>
</comment>
<dbReference type="Pfam" id="PF03781">
    <property type="entry name" value="FGE-sulfatase"/>
    <property type="match status" value="1"/>
</dbReference>
<dbReference type="InterPro" id="IPR016187">
    <property type="entry name" value="CTDL_fold"/>
</dbReference>
<dbReference type="InterPro" id="IPR042095">
    <property type="entry name" value="SUMF_sf"/>
</dbReference>
<dbReference type="SUPFAM" id="SSF56436">
    <property type="entry name" value="C-type lectin-like"/>
    <property type="match status" value="1"/>
</dbReference>